<accession>A0ABT6JG38</accession>
<proteinExistence type="predicted"/>
<evidence type="ECO:0000313" key="2">
    <source>
        <dbReference type="Proteomes" id="UP001156831"/>
    </source>
</evidence>
<dbReference type="RefSeq" id="WP_280599687.1">
    <property type="nucleotide sequence ID" value="NZ_JARXRN010000016.1"/>
</dbReference>
<reference evidence="1 2" key="1">
    <citation type="submission" date="2023-04" db="EMBL/GenBank/DDBJ databases">
        <title>Luteimonas sp. M1R5S18.</title>
        <authorList>
            <person name="Sun J.-Q."/>
        </authorList>
    </citation>
    <scope>NUCLEOTIDE SEQUENCE [LARGE SCALE GENOMIC DNA]</scope>
    <source>
        <strain evidence="1 2">M1R5S18</strain>
    </source>
</reference>
<dbReference type="EMBL" id="JARXRN010000016">
    <property type="protein sequence ID" value="MDH5829512.1"/>
    <property type="molecule type" value="Genomic_DNA"/>
</dbReference>
<comment type="caution">
    <text evidence="1">The sequence shown here is derived from an EMBL/GenBank/DDBJ whole genome shotgun (WGS) entry which is preliminary data.</text>
</comment>
<gene>
    <name evidence="1" type="ORF">QFW80_03135</name>
</gene>
<evidence type="ECO:0000313" key="1">
    <source>
        <dbReference type="EMBL" id="MDH5829512.1"/>
    </source>
</evidence>
<sequence>MIDSATQQQAIVRLFDLVRTGDVDNLEFSQLDSLVYGALEQTYQVTERESSQRIVRTTAL</sequence>
<organism evidence="1 2">
    <name type="scientific">Luteimonas rhizosphaericola</name>
    <dbReference type="NCBI Taxonomy" id="3042024"/>
    <lineage>
        <taxon>Bacteria</taxon>
        <taxon>Pseudomonadati</taxon>
        <taxon>Pseudomonadota</taxon>
        <taxon>Gammaproteobacteria</taxon>
        <taxon>Lysobacterales</taxon>
        <taxon>Lysobacteraceae</taxon>
        <taxon>Luteimonas</taxon>
    </lineage>
</organism>
<name>A0ABT6JG38_9GAMM</name>
<dbReference type="Proteomes" id="UP001156831">
    <property type="component" value="Unassembled WGS sequence"/>
</dbReference>
<protein>
    <submittedName>
        <fullName evidence="1">Uncharacterized protein</fullName>
    </submittedName>
</protein>
<keyword evidence="2" id="KW-1185">Reference proteome</keyword>